<keyword evidence="1" id="KW-0812">Transmembrane</keyword>
<accession>A0A8S3XB48</accession>
<keyword evidence="3" id="KW-1185">Reference proteome</keyword>
<dbReference type="OrthoDB" id="6856891at2759"/>
<proteinExistence type="predicted"/>
<name>A0A8S3XB48_PARAO</name>
<dbReference type="Proteomes" id="UP000691718">
    <property type="component" value="Unassembled WGS sequence"/>
</dbReference>
<protein>
    <submittedName>
        <fullName evidence="2">(apollo) hypothetical protein</fullName>
    </submittedName>
</protein>
<evidence type="ECO:0000313" key="2">
    <source>
        <dbReference type="EMBL" id="CAG5014635.1"/>
    </source>
</evidence>
<dbReference type="AlphaFoldDB" id="A0A8S3XB48"/>
<keyword evidence="1" id="KW-0472">Membrane</keyword>
<dbReference type="EMBL" id="CAJQZP010001062">
    <property type="protein sequence ID" value="CAG5014635.1"/>
    <property type="molecule type" value="Genomic_DNA"/>
</dbReference>
<sequence>MIDNKHAAVDHPLDQRDKKDMLQLVALCFGSAIGLAYCYGWFNPKNYLTSILTPEKFTEDCLLPCQSDNIQKSLEPCPESETSQK</sequence>
<feature type="transmembrane region" description="Helical" evidence="1">
    <location>
        <begin position="21"/>
        <end position="42"/>
    </location>
</feature>
<evidence type="ECO:0000256" key="1">
    <source>
        <dbReference type="SAM" id="Phobius"/>
    </source>
</evidence>
<evidence type="ECO:0000313" key="3">
    <source>
        <dbReference type="Proteomes" id="UP000691718"/>
    </source>
</evidence>
<gene>
    <name evidence="2" type="ORF">PAPOLLO_LOCUS16193</name>
</gene>
<reference evidence="2" key="1">
    <citation type="submission" date="2021-04" db="EMBL/GenBank/DDBJ databases">
        <authorList>
            <person name="Tunstrom K."/>
        </authorList>
    </citation>
    <scope>NUCLEOTIDE SEQUENCE</scope>
</reference>
<organism evidence="2 3">
    <name type="scientific">Parnassius apollo</name>
    <name type="common">Apollo butterfly</name>
    <name type="synonym">Papilio apollo</name>
    <dbReference type="NCBI Taxonomy" id="110799"/>
    <lineage>
        <taxon>Eukaryota</taxon>
        <taxon>Metazoa</taxon>
        <taxon>Ecdysozoa</taxon>
        <taxon>Arthropoda</taxon>
        <taxon>Hexapoda</taxon>
        <taxon>Insecta</taxon>
        <taxon>Pterygota</taxon>
        <taxon>Neoptera</taxon>
        <taxon>Endopterygota</taxon>
        <taxon>Lepidoptera</taxon>
        <taxon>Glossata</taxon>
        <taxon>Ditrysia</taxon>
        <taxon>Papilionoidea</taxon>
        <taxon>Papilionidae</taxon>
        <taxon>Parnassiinae</taxon>
        <taxon>Parnassini</taxon>
        <taxon>Parnassius</taxon>
        <taxon>Parnassius</taxon>
    </lineage>
</organism>
<keyword evidence="1" id="KW-1133">Transmembrane helix</keyword>
<comment type="caution">
    <text evidence="2">The sequence shown here is derived from an EMBL/GenBank/DDBJ whole genome shotgun (WGS) entry which is preliminary data.</text>
</comment>